<keyword evidence="4" id="KW-1185">Reference proteome</keyword>
<gene>
    <name evidence="3" type="ORF">GCM10010422_06490</name>
</gene>
<dbReference type="Pfam" id="PF13581">
    <property type="entry name" value="HATPase_c_2"/>
    <property type="match status" value="1"/>
</dbReference>
<accession>A0ABP5XTE4</accession>
<protein>
    <recommendedName>
        <fullName evidence="2">Histidine kinase/HSP90-like ATPase domain-containing protein</fullName>
    </recommendedName>
</protein>
<keyword evidence="1" id="KW-0723">Serine/threonine-protein kinase</keyword>
<name>A0ABP5XTE4_9ACTN</name>
<evidence type="ECO:0000256" key="1">
    <source>
        <dbReference type="ARBA" id="ARBA00022527"/>
    </source>
</evidence>
<comment type="caution">
    <text evidence="3">The sequence shown here is derived from an EMBL/GenBank/DDBJ whole genome shotgun (WGS) entry which is preliminary data.</text>
</comment>
<dbReference type="PANTHER" id="PTHR35526:SF3">
    <property type="entry name" value="ANTI-SIGMA-F FACTOR RSBW"/>
    <property type="match status" value="1"/>
</dbReference>
<dbReference type="InterPro" id="IPR050267">
    <property type="entry name" value="Anti-sigma-factor_SerPK"/>
</dbReference>
<evidence type="ECO:0000313" key="3">
    <source>
        <dbReference type="EMBL" id="GAA2467860.1"/>
    </source>
</evidence>
<dbReference type="PANTHER" id="PTHR35526">
    <property type="entry name" value="ANTI-SIGMA-F FACTOR RSBW-RELATED"/>
    <property type="match status" value="1"/>
</dbReference>
<dbReference type="Gene3D" id="3.30.565.10">
    <property type="entry name" value="Histidine kinase-like ATPase, C-terminal domain"/>
    <property type="match status" value="1"/>
</dbReference>
<evidence type="ECO:0000313" key="4">
    <source>
        <dbReference type="Proteomes" id="UP001501721"/>
    </source>
</evidence>
<reference evidence="4" key="1">
    <citation type="journal article" date="2019" name="Int. J. Syst. Evol. Microbiol.">
        <title>The Global Catalogue of Microorganisms (GCM) 10K type strain sequencing project: providing services to taxonomists for standard genome sequencing and annotation.</title>
        <authorList>
            <consortium name="The Broad Institute Genomics Platform"/>
            <consortium name="The Broad Institute Genome Sequencing Center for Infectious Disease"/>
            <person name="Wu L."/>
            <person name="Ma J."/>
        </authorList>
    </citation>
    <scope>NUCLEOTIDE SEQUENCE [LARGE SCALE GENOMIC DNA]</scope>
    <source>
        <strain evidence="4">JCM 6923</strain>
    </source>
</reference>
<feature type="domain" description="Histidine kinase/HSP90-like ATPase" evidence="2">
    <location>
        <begin position="67"/>
        <end position="177"/>
    </location>
</feature>
<dbReference type="InterPro" id="IPR003594">
    <property type="entry name" value="HATPase_dom"/>
</dbReference>
<keyword evidence="1" id="KW-0418">Kinase</keyword>
<evidence type="ECO:0000259" key="2">
    <source>
        <dbReference type="Pfam" id="PF13581"/>
    </source>
</evidence>
<dbReference type="SUPFAM" id="SSF55874">
    <property type="entry name" value="ATPase domain of HSP90 chaperone/DNA topoisomerase II/histidine kinase"/>
    <property type="match status" value="1"/>
</dbReference>
<dbReference type="EMBL" id="BAAATL010000002">
    <property type="protein sequence ID" value="GAA2467860.1"/>
    <property type="molecule type" value="Genomic_DNA"/>
</dbReference>
<dbReference type="CDD" id="cd16936">
    <property type="entry name" value="HATPase_RsbW-like"/>
    <property type="match status" value="1"/>
</dbReference>
<dbReference type="Proteomes" id="UP001501721">
    <property type="component" value="Unassembled WGS sequence"/>
</dbReference>
<keyword evidence="1" id="KW-0808">Transferase</keyword>
<dbReference type="InterPro" id="IPR036890">
    <property type="entry name" value="HATPase_C_sf"/>
</dbReference>
<sequence length="183" mass="20635">MADWFFLRVGVMTVELPAPSVRHPAQSRTNNLYGIAYCRRLVTLRDIRPVNEQIELLRQRDQFYARARRSVPAARRFAEWSLSYWGLTEWERSADVLLCVSELATNAVVHGVPPGRGFLLRLCHEDALVRIEVHDSGTGVPQVAHPTLDEGGRGLLLVSALSDKWGVGERNPGKIVWCDFALM</sequence>
<organism evidence="3 4">
    <name type="scientific">Streptomyces graminearus</name>
    <dbReference type="NCBI Taxonomy" id="284030"/>
    <lineage>
        <taxon>Bacteria</taxon>
        <taxon>Bacillati</taxon>
        <taxon>Actinomycetota</taxon>
        <taxon>Actinomycetes</taxon>
        <taxon>Kitasatosporales</taxon>
        <taxon>Streptomycetaceae</taxon>
        <taxon>Streptomyces</taxon>
    </lineage>
</organism>
<proteinExistence type="predicted"/>